<evidence type="ECO:0000313" key="5">
    <source>
        <dbReference type="Proteomes" id="UP000011543"/>
    </source>
</evidence>
<dbReference type="RefSeq" id="WP_004216098.1">
    <property type="nucleotide sequence ID" value="NC_013924.1"/>
</dbReference>
<reference evidence="3 5" key="3">
    <citation type="journal article" date="2014" name="PLoS Genet.">
        <title>Phylogenetically driven sequencing of extremely halophilic archaea reveals strategies for static and dynamic osmo-response.</title>
        <authorList>
            <person name="Becker E.A."/>
            <person name="Seitzer P.M."/>
            <person name="Tritt A."/>
            <person name="Larsen D."/>
            <person name="Krusor M."/>
            <person name="Yao A.I."/>
            <person name="Wu D."/>
            <person name="Madern D."/>
            <person name="Eisen J.A."/>
            <person name="Darling A.E."/>
            <person name="Facciotti M.T."/>
        </authorList>
    </citation>
    <scope>NUCLEOTIDE SEQUENCE [LARGE SCALE GENOMIC DNA]</scope>
    <source>
        <strain evidence="5">ATCC 43099 / DSM 3394 / CCM 3739 / CIP 104546 / IAM 13178 / JCM 8861 / NBRC 102185 / NCIMB 2190 / MS3</strain>
        <strain evidence="3">MS-3</strain>
    </source>
</reference>
<accession>D3T1W7</accession>
<geneLocation type="plasmid" evidence="2 4">
    <name>pNMAG02</name>
</geneLocation>
<evidence type="ECO:0000256" key="1">
    <source>
        <dbReference type="SAM" id="MobiDB-lite"/>
    </source>
</evidence>
<dbReference type="PaxDb" id="547559-Nmag_4048"/>
<dbReference type="Gene3D" id="3.60.20.10">
    <property type="entry name" value="Glutamine Phosphoribosylpyrophosphate, subunit 1, domain 1"/>
    <property type="match status" value="1"/>
</dbReference>
<dbReference type="SUPFAM" id="SSF56235">
    <property type="entry name" value="N-terminal nucleophile aminohydrolases (Ntn hydrolases)"/>
    <property type="match status" value="1"/>
</dbReference>
<dbReference type="eggNOG" id="arCOG04204">
    <property type="taxonomic scope" value="Archaea"/>
</dbReference>
<feature type="region of interest" description="Disordered" evidence="1">
    <location>
        <begin position="199"/>
        <end position="228"/>
    </location>
</feature>
<evidence type="ECO:0000313" key="3">
    <source>
        <dbReference type="EMBL" id="ELY27216.1"/>
    </source>
</evidence>
<dbReference type="HOGENOM" id="CLU_068244_1_0_2"/>
<keyword evidence="2" id="KW-0614">Plasmid</keyword>
<dbReference type="PATRIC" id="fig|547559.17.peg.2861"/>
<dbReference type="EMBL" id="CP001934">
    <property type="protein sequence ID" value="ADD07576.1"/>
    <property type="molecule type" value="Genomic_DNA"/>
</dbReference>
<proteinExistence type="predicted"/>
<feature type="compositionally biased region" description="Polar residues" evidence="1">
    <location>
        <begin position="219"/>
        <end position="228"/>
    </location>
</feature>
<protein>
    <submittedName>
        <fullName evidence="2">DUF1028 family protein</fullName>
    </submittedName>
</protein>
<gene>
    <name evidence="2" type="ordered locus">Nmag_4048</name>
    <name evidence="3" type="ORF">C500_14465</name>
</gene>
<reference evidence="2 4" key="2">
    <citation type="journal article" date="2012" name="BMC Genomics">
        <title>A comparative genomics perspective on the genetic content of the alkaliphilic haloarchaeon Natrialba magadii ATCC 43099T.</title>
        <authorList>
            <person name="Siddaramappa S."/>
            <person name="Challacombe J.F."/>
            <person name="Decastro R.E."/>
            <person name="Pfeiffer F."/>
            <person name="Sastre D.E."/>
            <person name="Gimenez M.I."/>
            <person name="Paggi R.A."/>
            <person name="Detter J.C."/>
            <person name="Davenport K.W."/>
            <person name="Goodwin L.A."/>
            <person name="Kyrpides N."/>
            <person name="Tapia R."/>
            <person name="Pitluck S."/>
            <person name="Lucas S."/>
            <person name="Woyke T."/>
            <person name="Maupin-Furlow J.A."/>
        </authorList>
    </citation>
    <scope>NUCLEOTIDE SEQUENCE [LARGE SCALE GENOMIC DNA]</scope>
    <source>
        <strain evidence="2">ATCC 43099</strain>
        <strain evidence="4">ATCC 43099 / DSM 3394 / CCM 3739 / CIP 104546 / IAM 13178 / JCM 8861 / NBRC 102185 / NCIMB 2190 / MS3</strain>
    </source>
</reference>
<sequence>MTFSIVGRDPDSRTIGVAIASVFPAVGAVCPYVGDGVAVSSQSWDSGYSYGGPITNMVENDISFPTACETVLSERDGAAGTQLHGIDMDGNSFVYTGEKSKEWAGHSTGPNHTVAGNLLVGEDVIEAMGKTFEQTDGRLEERLLAALEAGESEGGDKRGDNLSAALLTYGPEPKLSRNLRVDDPGNPIDGLHRAYEAAVETDRANEDSDNEAWGENPPDSLNTYEIKY</sequence>
<dbReference type="Proteomes" id="UP000001879">
    <property type="component" value="Plasmid pNMAG02"/>
</dbReference>
<evidence type="ECO:0000313" key="2">
    <source>
        <dbReference type="EMBL" id="ADD07576.1"/>
    </source>
</evidence>
<reference evidence="2" key="4">
    <citation type="submission" date="2016-09" db="EMBL/GenBank/DDBJ databases">
        <authorList>
            <person name="Pfeiffer F."/>
        </authorList>
    </citation>
    <scope>NUCLEOTIDE SEQUENCE</scope>
    <source>
        <strain evidence="2">ATCC 43099</strain>
        <plasmid evidence="2">pNMAG02</plasmid>
    </source>
</reference>
<name>D3T1W7_NATMM</name>
<dbReference type="Pfam" id="PF06267">
    <property type="entry name" value="DUF1028"/>
    <property type="match status" value="1"/>
</dbReference>
<dbReference type="Proteomes" id="UP000011543">
    <property type="component" value="Unassembled WGS sequence"/>
</dbReference>
<evidence type="ECO:0000313" key="4">
    <source>
        <dbReference type="Proteomes" id="UP000001879"/>
    </source>
</evidence>
<dbReference type="KEGG" id="nmg:Nmag_4048"/>
<dbReference type="EMBL" id="AOHS01000049">
    <property type="protein sequence ID" value="ELY27216.1"/>
    <property type="molecule type" value="Genomic_DNA"/>
</dbReference>
<keyword evidence="4" id="KW-1185">Reference proteome</keyword>
<reference evidence="4" key="1">
    <citation type="submission" date="2010-02" db="EMBL/GenBank/DDBJ databases">
        <title>Complete sequence of plasmid 2 of Natrialba magadii ATCC 43099.</title>
        <authorList>
            <consortium name="US DOE Joint Genome Institute"/>
            <person name="Lucas S."/>
            <person name="Copeland A."/>
            <person name="Lapidus A."/>
            <person name="Cheng J.-F."/>
            <person name="Bruce D."/>
            <person name="Goodwin L."/>
            <person name="Pitluck S."/>
            <person name="Davenport K."/>
            <person name="Saunders E."/>
            <person name="Detter J.C."/>
            <person name="Han C."/>
            <person name="Tapia R."/>
            <person name="Land M."/>
            <person name="Hauser L."/>
            <person name="Kyrpides N."/>
            <person name="Mikhailova N."/>
            <person name="De Castro R.E."/>
            <person name="Maupin-Furlow J.A."/>
            <person name="Woyke T."/>
        </authorList>
    </citation>
    <scope>NUCLEOTIDE SEQUENCE [LARGE SCALE GENOMIC DNA]</scope>
    <source>
        <strain evidence="4">ATCC 43099 / DSM 3394 / CCM 3739 / CIP 104546 / IAM 13178 / JCM 8861 / NBRC 102185 / NCIMB 2190 / MS3</strain>
        <plasmid evidence="4">pNMAG02</plasmid>
    </source>
</reference>
<dbReference type="PANTHER" id="PTHR39328:SF1">
    <property type="entry name" value="BLL2871 PROTEIN"/>
    <property type="match status" value="1"/>
</dbReference>
<dbReference type="PANTHER" id="PTHR39328">
    <property type="entry name" value="BLL2871 PROTEIN"/>
    <property type="match status" value="1"/>
</dbReference>
<dbReference type="GeneID" id="8828782"/>
<organism evidence="2 4">
    <name type="scientific">Natrialba magadii (strain ATCC 43099 / DSM 3394 / CCM 3739 / CIP 104546 / IAM 13178 / JCM 8861 / NBRC 102185 / NCIMB 2190 / MS3)</name>
    <name type="common">Natronobacterium magadii</name>
    <dbReference type="NCBI Taxonomy" id="547559"/>
    <lineage>
        <taxon>Archaea</taxon>
        <taxon>Methanobacteriati</taxon>
        <taxon>Methanobacteriota</taxon>
        <taxon>Stenosarchaea group</taxon>
        <taxon>Halobacteria</taxon>
        <taxon>Halobacteriales</taxon>
        <taxon>Natrialbaceae</taxon>
        <taxon>Natrialba</taxon>
    </lineage>
</organism>
<dbReference type="InterPro" id="IPR010430">
    <property type="entry name" value="DUF1028"/>
</dbReference>
<dbReference type="InterPro" id="IPR029055">
    <property type="entry name" value="Ntn_hydrolases_N"/>
</dbReference>
<dbReference type="OrthoDB" id="311454at2157"/>
<dbReference type="AlphaFoldDB" id="D3T1W7"/>